<dbReference type="InterPro" id="IPR006118">
    <property type="entry name" value="Recombinase_CS"/>
</dbReference>
<keyword evidence="8" id="KW-1185">Reference proteome</keyword>
<evidence type="ECO:0000256" key="4">
    <source>
        <dbReference type="PIRSR" id="PIRSR606118-50"/>
    </source>
</evidence>
<keyword evidence="1" id="KW-0229">DNA integration</keyword>
<dbReference type="GO" id="GO:0015074">
    <property type="term" value="P:DNA integration"/>
    <property type="evidence" value="ECO:0007669"/>
    <property type="project" value="UniProtKB-KW"/>
</dbReference>
<dbReference type="PANTHER" id="PTHR30461">
    <property type="entry name" value="DNA-INVERTASE FROM LAMBDOID PROPHAGE"/>
    <property type="match status" value="1"/>
</dbReference>
<sequence length="184" mass="21048">MKTAVYVRVSTEEQVKEGYSISAQKERLDAYIKSQGWELVSYYVDEGVSAKDTNRPELQRMLKNIEEGFIDVVLVYRLDRLTRSVLDLYQLLESFEKNGCHFKSATEVYDTTTAIGRLFITLVAALAQWERENLGERVRMGMTQKVREGEWHGSTPPYGYQLDNGSLVINLKSLLQSEIYSSGT</sequence>
<dbReference type="InterPro" id="IPR050639">
    <property type="entry name" value="SSR_resolvase"/>
</dbReference>
<dbReference type="GO" id="GO:0003677">
    <property type="term" value="F:DNA binding"/>
    <property type="evidence" value="ECO:0007669"/>
    <property type="project" value="UniProtKB-KW"/>
</dbReference>
<dbReference type="PROSITE" id="PS51736">
    <property type="entry name" value="RECOMBINASES_3"/>
    <property type="match status" value="1"/>
</dbReference>
<dbReference type="InterPro" id="IPR006119">
    <property type="entry name" value="Resolv_N"/>
</dbReference>
<dbReference type="CDD" id="cd00338">
    <property type="entry name" value="Ser_Recombinase"/>
    <property type="match status" value="1"/>
</dbReference>
<reference evidence="7" key="1">
    <citation type="journal article" date="2014" name="Genome Announc.">
        <title>Draft Genome Sequences of Three Alkaliphilic Bacillus Strains, Bacillus wakoensis JCM 9140T, Bacillus akibai JCM 9157T, and Bacillus hemicellulosilyticus JCM 9152T.</title>
        <authorList>
            <person name="Yuki M."/>
            <person name="Oshima K."/>
            <person name="Suda W."/>
            <person name="Oshida Y."/>
            <person name="Kitamura K."/>
            <person name="Iida T."/>
            <person name="Hattori M."/>
            <person name="Ohkuma M."/>
        </authorList>
    </citation>
    <scope>NUCLEOTIDE SEQUENCE [LARGE SCALE GENOMIC DNA]</scope>
    <source>
        <strain evidence="7">JCM 9152</strain>
    </source>
</reference>
<evidence type="ECO:0000256" key="1">
    <source>
        <dbReference type="ARBA" id="ARBA00022908"/>
    </source>
</evidence>
<dbReference type="EMBL" id="BAUU01000036">
    <property type="protein sequence ID" value="GAE32406.1"/>
    <property type="molecule type" value="Genomic_DNA"/>
</dbReference>
<keyword evidence="2" id="KW-0238">DNA-binding</keyword>
<comment type="caution">
    <text evidence="7">The sequence shown here is derived from an EMBL/GenBank/DDBJ whole genome shotgun (WGS) entry which is preliminary data.</text>
</comment>
<evidence type="ECO:0000259" key="6">
    <source>
        <dbReference type="PROSITE" id="PS51736"/>
    </source>
</evidence>
<gene>
    <name evidence="7" type="ORF">JCM9152_3940</name>
</gene>
<dbReference type="STRING" id="1236971.JCM9152_3940"/>
<proteinExistence type="predicted"/>
<organism evidence="7 8">
    <name type="scientific">Halalkalibacter hemicellulosilyticusJCM 9152</name>
    <dbReference type="NCBI Taxonomy" id="1236971"/>
    <lineage>
        <taxon>Bacteria</taxon>
        <taxon>Bacillati</taxon>
        <taxon>Bacillota</taxon>
        <taxon>Bacilli</taxon>
        <taxon>Bacillales</taxon>
        <taxon>Bacillaceae</taxon>
        <taxon>Halalkalibacter</taxon>
    </lineage>
</organism>
<dbReference type="Pfam" id="PF00239">
    <property type="entry name" value="Resolvase"/>
    <property type="match status" value="1"/>
</dbReference>
<evidence type="ECO:0000256" key="2">
    <source>
        <dbReference type="ARBA" id="ARBA00023125"/>
    </source>
</evidence>
<dbReference type="GO" id="GO:0000150">
    <property type="term" value="F:DNA strand exchange activity"/>
    <property type="evidence" value="ECO:0007669"/>
    <property type="project" value="InterPro"/>
</dbReference>
<name>W4QK11_9BACI</name>
<dbReference type="SUPFAM" id="SSF53041">
    <property type="entry name" value="Resolvase-like"/>
    <property type="match status" value="1"/>
</dbReference>
<feature type="domain" description="Resolvase/invertase-type recombinase catalytic" evidence="6">
    <location>
        <begin position="2"/>
        <end position="149"/>
    </location>
</feature>
<dbReference type="PROSITE" id="PS00397">
    <property type="entry name" value="RECOMBINASES_1"/>
    <property type="match status" value="1"/>
</dbReference>
<dbReference type="RefSeq" id="WP_052016113.1">
    <property type="nucleotide sequence ID" value="NZ_BAUU01000036.1"/>
</dbReference>
<dbReference type="Proteomes" id="UP000018895">
    <property type="component" value="Unassembled WGS sequence"/>
</dbReference>
<dbReference type="PANTHER" id="PTHR30461:SF23">
    <property type="entry name" value="DNA RECOMBINASE-RELATED"/>
    <property type="match status" value="1"/>
</dbReference>
<feature type="active site" description="O-(5'-phospho-DNA)-serine intermediate" evidence="4 5">
    <location>
        <position position="10"/>
    </location>
</feature>
<dbReference type="InterPro" id="IPR036162">
    <property type="entry name" value="Resolvase-like_N_sf"/>
</dbReference>
<dbReference type="SMART" id="SM00857">
    <property type="entry name" value="Resolvase"/>
    <property type="match status" value="1"/>
</dbReference>
<evidence type="ECO:0000256" key="3">
    <source>
        <dbReference type="ARBA" id="ARBA00023172"/>
    </source>
</evidence>
<evidence type="ECO:0000313" key="7">
    <source>
        <dbReference type="EMBL" id="GAE32406.1"/>
    </source>
</evidence>
<accession>W4QK11</accession>
<protein>
    <submittedName>
        <fullName evidence="7">Integrase</fullName>
    </submittedName>
</protein>
<dbReference type="OrthoDB" id="9811097at2"/>
<dbReference type="AlphaFoldDB" id="W4QK11"/>
<evidence type="ECO:0000256" key="5">
    <source>
        <dbReference type="PROSITE-ProRule" id="PRU10137"/>
    </source>
</evidence>
<keyword evidence="3" id="KW-0233">DNA recombination</keyword>
<dbReference type="Gene3D" id="3.40.50.1390">
    <property type="entry name" value="Resolvase, N-terminal catalytic domain"/>
    <property type="match status" value="1"/>
</dbReference>
<evidence type="ECO:0000313" key="8">
    <source>
        <dbReference type="Proteomes" id="UP000018895"/>
    </source>
</evidence>